<name>W7HUB3_9PEZI</name>
<sequence>MMLSMISSSESNSNKTNLQLQQRLTTISDAQSSLSDAKLAATRLSILTHKLRARELELLEQVPPLEIGFKTLWENTMGLRLLLDCTADGMEKAGFAEGILRICEVAIFEPTYQQDAKAIYDTIDAGYRGSTPPERVREWIGSAGKAIGEAEPLRGNLKKRSEVKRMDSTFDDLLKWGPDRR</sequence>
<keyword evidence="2" id="KW-1185">Reference proteome</keyword>
<evidence type="ECO:0000313" key="2">
    <source>
        <dbReference type="Proteomes" id="UP000024837"/>
    </source>
</evidence>
<gene>
    <name evidence="1" type="ORF">DRE_01549</name>
</gene>
<dbReference type="OrthoDB" id="3597832at2759"/>
<organism evidence="1 2">
    <name type="scientific">Drechslerella stenobrocha 248</name>
    <dbReference type="NCBI Taxonomy" id="1043628"/>
    <lineage>
        <taxon>Eukaryota</taxon>
        <taxon>Fungi</taxon>
        <taxon>Dikarya</taxon>
        <taxon>Ascomycota</taxon>
        <taxon>Pezizomycotina</taxon>
        <taxon>Orbiliomycetes</taxon>
        <taxon>Orbiliales</taxon>
        <taxon>Orbiliaceae</taxon>
        <taxon>Drechslerella</taxon>
    </lineage>
</organism>
<dbReference type="EMBL" id="KI966457">
    <property type="protein sequence ID" value="EWC43662.1"/>
    <property type="molecule type" value="Genomic_DNA"/>
</dbReference>
<dbReference type="HOGENOM" id="CLU_1488988_0_0_1"/>
<evidence type="ECO:0000313" key="1">
    <source>
        <dbReference type="EMBL" id="EWC43662.1"/>
    </source>
</evidence>
<protein>
    <submittedName>
        <fullName evidence="1">Uncharacterized protein</fullName>
    </submittedName>
</protein>
<reference evidence="1 2" key="1">
    <citation type="submission" date="2013-05" db="EMBL/GenBank/DDBJ databases">
        <title>Drechslerella stenobrocha genome reveals carnivorous origination and mechanical trapping mechanism of predatory fungi.</title>
        <authorList>
            <person name="Liu X."/>
            <person name="Zhang W."/>
            <person name="Liu K."/>
        </authorList>
    </citation>
    <scope>NUCLEOTIDE SEQUENCE [LARGE SCALE GENOMIC DNA]</scope>
    <source>
        <strain evidence="1 2">248</strain>
    </source>
</reference>
<dbReference type="Proteomes" id="UP000024837">
    <property type="component" value="Unassembled WGS sequence"/>
</dbReference>
<accession>W7HUB3</accession>
<dbReference type="AlphaFoldDB" id="W7HUB3"/>
<proteinExistence type="predicted"/>